<proteinExistence type="predicted"/>
<feature type="region of interest" description="Disordered" evidence="2">
    <location>
        <begin position="96"/>
        <end position="118"/>
    </location>
</feature>
<feature type="region of interest" description="Disordered" evidence="2">
    <location>
        <begin position="296"/>
        <end position="319"/>
    </location>
</feature>
<comment type="caution">
    <text evidence="3">The sequence shown here is derived from an EMBL/GenBank/DDBJ whole genome shotgun (WGS) entry which is preliminary data.</text>
</comment>
<protein>
    <submittedName>
        <fullName evidence="3">Phage integrase family protein</fullName>
    </submittedName>
</protein>
<evidence type="ECO:0000256" key="2">
    <source>
        <dbReference type="SAM" id="MobiDB-lite"/>
    </source>
</evidence>
<dbReference type="EMBL" id="CABVPX010000046">
    <property type="protein sequence ID" value="VWC40458.1"/>
    <property type="molecule type" value="Genomic_DNA"/>
</dbReference>
<dbReference type="InterPro" id="IPR011010">
    <property type="entry name" value="DNA_brk_join_enz"/>
</dbReference>
<dbReference type="InterPro" id="IPR013762">
    <property type="entry name" value="Integrase-like_cat_sf"/>
</dbReference>
<dbReference type="GO" id="GO:0003677">
    <property type="term" value="F:DNA binding"/>
    <property type="evidence" value="ECO:0007669"/>
    <property type="project" value="InterPro"/>
</dbReference>
<keyword evidence="1" id="KW-0233">DNA recombination</keyword>
<dbReference type="AlphaFoldDB" id="A0A9Q9SQU8"/>
<dbReference type="GO" id="GO:0006310">
    <property type="term" value="P:DNA recombination"/>
    <property type="evidence" value="ECO:0007669"/>
    <property type="project" value="UniProtKB-KW"/>
</dbReference>
<evidence type="ECO:0000256" key="1">
    <source>
        <dbReference type="ARBA" id="ARBA00023172"/>
    </source>
</evidence>
<evidence type="ECO:0000313" key="3">
    <source>
        <dbReference type="EMBL" id="VWC40458.1"/>
    </source>
</evidence>
<reference evidence="3 4" key="1">
    <citation type="submission" date="2019-09" db="EMBL/GenBank/DDBJ databases">
        <authorList>
            <person name="Depoorter E."/>
        </authorList>
    </citation>
    <scope>NUCLEOTIDE SEQUENCE [LARGE SCALE GENOMIC DNA]</scope>
    <source>
        <strain evidence="3">LMG 24066</strain>
    </source>
</reference>
<organism evidence="3 4">
    <name type="scientific">Burkholderia arboris</name>
    <dbReference type="NCBI Taxonomy" id="488730"/>
    <lineage>
        <taxon>Bacteria</taxon>
        <taxon>Pseudomonadati</taxon>
        <taxon>Pseudomonadota</taxon>
        <taxon>Betaproteobacteria</taxon>
        <taxon>Burkholderiales</taxon>
        <taxon>Burkholderiaceae</taxon>
        <taxon>Burkholderia</taxon>
        <taxon>Burkholderia cepacia complex</taxon>
    </lineage>
</organism>
<dbReference type="SUPFAM" id="SSF56349">
    <property type="entry name" value="DNA breaking-rejoining enzymes"/>
    <property type="match status" value="1"/>
</dbReference>
<gene>
    <name evidence="3" type="ORF">BAR24066_06932</name>
</gene>
<dbReference type="GO" id="GO:0015074">
    <property type="term" value="P:DNA integration"/>
    <property type="evidence" value="ECO:0007669"/>
    <property type="project" value="InterPro"/>
</dbReference>
<dbReference type="Proteomes" id="UP000494172">
    <property type="component" value="Unassembled WGS sequence"/>
</dbReference>
<name>A0A9Q9SQU8_9BURK</name>
<dbReference type="Gene3D" id="1.10.443.10">
    <property type="entry name" value="Intergrase catalytic core"/>
    <property type="match status" value="1"/>
</dbReference>
<accession>A0A9Q9SQU8</accession>
<sequence length="319" mass="35835">MKDPRQTARSQTRTKPTIAAYLSRAHGLLCRIAEELELPEDAYPAPSDVIAYMKRRAKDWKWATFRQYQASLVCRYEIEFERNRDPLFQQTAEEIRSLPSTDCRSNRDPGHTSSRKRKGIPRRDYDVLVANLANPARASDYSKRAALWLMAGLATGLRPCEWENARLSEDGRTLNVLNAKATNGRATGISRVVPVGADDFPVVRAHIESLGELLASGLEFSVIQKGCTQAIRRTCAALWPGDYKRTYALYSARHQFSANAKAIASAEEVAALLGHRSTRTARRHYAPRRSAWSEFRQVQTAKPTASMQASIRRSTPRNG</sequence>
<evidence type="ECO:0000313" key="4">
    <source>
        <dbReference type="Proteomes" id="UP000494172"/>
    </source>
</evidence>